<dbReference type="Proteomes" id="UP000663825">
    <property type="component" value="Unassembled WGS sequence"/>
</dbReference>
<dbReference type="InterPro" id="IPR036179">
    <property type="entry name" value="Ig-like_dom_sf"/>
</dbReference>
<dbReference type="InterPro" id="IPR013783">
    <property type="entry name" value="Ig-like_fold"/>
</dbReference>
<dbReference type="PANTHER" id="PTHR45889:SF8">
    <property type="entry name" value="IG-LIKE DOMAIN-CONTAINING PROTEIN"/>
    <property type="match status" value="1"/>
</dbReference>
<dbReference type="EMBL" id="CAJNXB010003518">
    <property type="protein sequence ID" value="CAF3320297.1"/>
    <property type="molecule type" value="Genomic_DNA"/>
</dbReference>
<name>A0A817TN61_9BILA</name>
<feature type="signal peptide" evidence="1">
    <location>
        <begin position="1"/>
        <end position="24"/>
    </location>
</feature>
<dbReference type="AlphaFoldDB" id="A0A817TN61"/>
<evidence type="ECO:0000313" key="3">
    <source>
        <dbReference type="EMBL" id="CAF3320297.1"/>
    </source>
</evidence>
<dbReference type="Gene3D" id="2.60.40.10">
    <property type="entry name" value="Immunoglobulins"/>
    <property type="match status" value="1"/>
</dbReference>
<proteinExistence type="predicted"/>
<feature type="domain" description="Ig-like" evidence="2">
    <location>
        <begin position="268"/>
        <end position="342"/>
    </location>
</feature>
<reference evidence="3" key="1">
    <citation type="submission" date="2021-02" db="EMBL/GenBank/DDBJ databases">
        <authorList>
            <person name="Nowell W R."/>
        </authorList>
    </citation>
    <scope>NUCLEOTIDE SEQUENCE</scope>
</reference>
<accession>A0A817TN61</accession>
<protein>
    <recommendedName>
        <fullName evidence="2">Ig-like domain-containing protein</fullName>
    </recommendedName>
</protein>
<organism evidence="3 4">
    <name type="scientific">Rotaria socialis</name>
    <dbReference type="NCBI Taxonomy" id="392032"/>
    <lineage>
        <taxon>Eukaryota</taxon>
        <taxon>Metazoa</taxon>
        <taxon>Spiralia</taxon>
        <taxon>Gnathifera</taxon>
        <taxon>Rotifera</taxon>
        <taxon>Eurotatoria</taxon>
        <taxon>Bdelloidea</taxon>
        <taxon>Philodinida</taxon>
        <taxon>Philodinidae</taxon>
        <taxon>Rotaria</taxon>
    </lineage>
</organism>
<evidence type="ECO:0000259" key="2">
    <source>
        <dbReference type="PROSITE" id="PS50835"/>
    </source>
</evidence>
<dbReference type="SUPFAM" id="SSF48726">
    <property type="entry name" value="Immunoglobulin"/>
    <property type="match status" value="1"/>
</dbReference>
<gene>
    <name evidence="3" type="ORF">TIS948_LOCUS20124</name>
</gene>
<dbReference type="OrthoDB" id="6159398at2759"/>
<evidence type="ECO:0000256" key="1">
    <source>
        <dbReference type="SAM" id="SignalP"/>
    </source>
</evidence>
<keyword evidence="1" id="KW-0732">Signal</keyword>
<sequence length="442" mass="50466">MIKKLTMFFVSIIFLTIVTPSIQTVTPSLKLTFTPDVKFYAQNDAVEIHCEILNPLPNMEPAQLWHVDLKTGKHTQISRSLIKSPAGSDIPDTFKKNTNRRIEYIQKNHIRISHLQMEDSASFECNCPDCDQPLGEQKRLLQVMKIALPKWHVEPGWPIQEKAKAKIRCTVDDFYPFVSFKIIRKHHEITSLGTAIPIVGNVFPQKFSWEADVEPEDNWHNTSLQCIVTQGSTDQHIIKNFEVLFTPRFVQCSTDQHIIKNFEVLFTPRFVQCDEKQYVNSTKENATIECEYSGNPAPILTWFRQSDDKPLKSETGITIETKDEHHGKYKSIVTFDREKLITIPLSTTLSTTTKLINGKPETTTKPKGIGDNYYQQLLSDGFSVKLTYNNEEKGTRKISIVSDVNDARSNSLDNSSTKTIQCLSTAIILLSLLTTLFMIQRH</sequence>
<dbReference type="PANTHER" id="PTHR45889">
    <property type="entry name" value="IG-LIKE DOMAIN-CONTAINING PROTEIN"/>
    <property type="match status" value="1"/>
</dbReference>
<dbReference type="InterPro" id="IPR007110">
    <property type="entry name" value="Ig-like_dom"/>
</dbReference>
<dbReference type="PROSITE" id="PS50835">
    <property type="entry name" value="IG_LIKE"/>
    <property type="match status" value="1"/>
</dbReference>
<comment type="caution">
    <text evidence="3">The sequence shown here is derived from an EMBL/GenBank/DDBJ whole genome shotgun (WGS) entry which is preliminary data.</text>
</comment>
<evidence type="ECO:0000313" key="4">
    <source>
        <dbReference type="Proteomes" id="UP000663825"/>
    </source>
</evidence>
<feature type="chain" id="PRO_5032984823" description="Ig-like domain-containing protein" evidence="1">
    <location>
        <begin position="25"/>
        <end position="442"/>
    </location>
</feature>